<gene>
    <name evidence="1" type="ORF">Xbed_03366</name>
</gene>
<evidence type="ECO:0000313" key="2">
    <source>
        <dbReference type="Proteomes" id="UP000194204"/>
    </source>
</evidence>
<dbReference type="InterPro" id="IPR035232">
    <property type="entry name" value="DUF5347"/>
</dbReference>
<dbReference type="EMBL" id="MUBK01000036">
    <property type="protein sequence ID" value="OTA17212.1"/>
    <property type="molecule type" value="Genomic_DNA"/>
</dbReference>
<evidence type="ECO:0000313" key="1">
    <source>
        <dbReference type="EMBL" id="OTA17212.1"/>
    </source>
</evidence>
<sequence>MNKEYQMESTEQRAFPMPFEMRAQGLNKLAQLRAEHLKSGNEQLCAFIDEMRDKHNEHYADNIRLLGAIFYLANIPKERHGMELNQFTREERVSFIKAVNLVKAASAYLPNNLSLPN</sequence>
<proteinExistence type="predicted"/>
<reference evidence="1 2" key="1">
    <citation type="submission" date="2017-01" db="EMBL/GenBank/DDBJ databases">
        <title>Deconstructing symbiosis and pathogenesis requirements using a combined genomic-metabolomic approach.</title>
        <authorList>
            <person name="Tobias N.J."/>
            <person name="Wolff H."/>
            <person name="Djahanschiri B."/>
            <person name="Ebersberger I."/>
            <person name="Bode H.B."/>
        </authorList>
    </citation>
    <scope>NUCLEOTIDE SEQUENCE [LARGE SCALE GENOMIC DNA]</scope>
    <source>
        <strain evidence="1 2">DSM 4764</strain>
    </source>
</reference>
<keyword evidence="2" id="KW-1185">Reference proteome</keyword>
<dbReference type="OrthoDB" id="6473374at2"/>
<protein>
    <submittedName>
        <fullName evidence="1">Phage-related protein</fullName>
    </submittedName>
</protein>
<name>A0A1Y2SEL6_9GAMM</name>
<comment type="caution">
    <text evidence="1">The sequence shown here is derived from an EMBL/GenBank/DDBJ whole genome shotgun (WGS) entry which is preliminary data.</text>
</comment>
<accession>A0A1Y2SEL6</accession>
<dbReference type="Pfam" id="PF17282">
    <property type="entry name" value="DUF5347"/>
    <property type="match status" value="1"/>
</dbReference>
<organism evidence="1 2">
    <name type="scientific">Xenorhabdus beddingii</name>
    <dbReference type="NCBI Taxonomy" id="40578"/>
    <lineage>
        <taxon>Bacteria</taxon>
        <taxon>Pseudomonadati</taxon>
        <taxon>Pseudomonadota</taxon>
        <taxon>Gammaproteobacteria</taxon>
        <taxon>Enterobacterales</taxon>
        <taxon>Morganellaceae</taxon>
        <taxon>Xenorhabdus</taxon>
    </lineage>
</organism>
<dbReference type="STRING" id="40578.Xbed_03366"/>
<dbReference type="Proteomes" id="UP000194204">
    <property type="component" value="Unassembled WGS sequence"/>
</dbReference>
<dbReference type="AlphaFoldDB" id="A0A1Y2SEL6"/>